<protein>
    <submittedName>
        <fullName evidence="7">2-succinylbenzoate--CoA ligase</fullName>
        <ecNumber evidence="7">6.2.1.26</ecNumber>
    </submittedName>
</protein>
<dbReference type="SUPFAM" id="SSF56801">
    <property type="entry name" value="Acetyl-CoA synthetase-like"/>
    <property type="match status" value="1"/>
</dbReference>
<evidence type="ECO:0000256" key="4">
    <source>
        <dbReference type="ARBA" id="ARBA00022840"/>
    </source>
</evidence>
<sequence length="483" mass="53525">MRWLRERAQATPNQPFLDGYSYKTIYECTVLQAGFLESVVRDDARLGLCSENSVNMAITLFALWSLGKEIFLINPHLTVAEQEAQAQALGVKLIFASPTVQEKVETTCNGRFCRPHHSAVNEVAWRVWPKIPPMDEATRTRLVQSFEGLLVPPLMDQAIAAIMNTSATTGTVKSVPLRWGQIEAHVKASAKVLGVDSTDNWLVVLPMFHVSGLSIIMRTLYNGTAATIMSSFEEDRVVEAITSGQLTMVSLVPTVLQRIVDRITTHALRVVLLGGEFIPNALVDTCLAKNMPIFKTYGMTETFAQSATVNVLAHPAKRDAVGKPLPGVVIEVRNPDETGIGEIWLQSPMLMTGYLGRPPIVGFFNTDDMGYLDAEGYLYIVNRRQDIIISGGENIYPKELEDCLYRLDGVIECAVVPKADDRWGQVPILYYAGEAPVKAVKEHLANHLGRYKQPKAICRLAKLPRNNSGKIMRRTLIEEAADM</sequence>
<dbReference type="InterPro" id="IPR000873">
    <property type="entry name" value="AMP-dep_synth/lig_dom"/>
</dbReference>
<dbReference type="PANTHER" id="PTHR43767">
    <property type="entry name" value="LONG-CHAIN-FATTY-ACID--COA LIGASE"/>
    <property type="match status" value="1"/>
</dbReference>
<dbReference type="Pfam" id="PF13193">
    <property type="entry name" value="AMP-binding_C"/>
    <property type="match status" value="1"/>
</dbReference>
<evidence type="ECO:0000259" key="5">
    <source>
        <dbReference type="Pfam" id="PF00501"/>
    </source>
</evidence>
<dbReference type="InterPro" id="IPR050237">
    <property type="entry name" value="ATP-dep_AMP-bd_enzyme"/>
</dbReference>
<keyword evidence="3" id="KW-0547">Nucleotide-binding</keyword>
<evidence type="ECO:0000256" key="1">
    <source>
        <dbReference type="ARBA" id="ARBA00022428"/>
    </source>
</evidence>
<keyword evidence="4" id="KW-0067">ATP-binding</keyword>
<dbReference type="InterPro" id="IPR025110">
    <property type="entry name" value="AMP-bd_C"/>
</dbReference>
<dbReference type="Pfam" id="PF00501">
    <property type="entry name" value="AMP-binding"/>
    <property type="match status" value="1"/>
</dbReference>
<evidence type="ECO:0000256" key="2">
    <source>
        <dbReference type="ARBA" id="ARBA00022598"/>
    </source>
</evidence>
<dbReference type="Proteomes" id="UP000255367">
    <property type="component" value="Unassembled WGS sequence"/>
</dbReference>
<dbReference type="EC" id="6.2.1.26" evidence="7"/>
<evidence type="ECO:0000313" key="7">
    <source>
        <dbReference type="EMBL" id="SUP43417.1"/>
    </source>
</evidence>
<feature type="domain" description="AMP-binding enzyme C-terminal" evidence="6">
    <location>
        <begin position="399"/>
        <end position="470"/>
    </location>
</feature>
<dbReference type="EMBL" id="UHIO01000001">
    <property type="protein sequence ID" value="SUP43417.1"/>
    <property type="molecule type" value="Genomic_DNA"/>
</dbReference>
<dbReference type="InterPro" id="IPR045851">
    <property type="entry name" value="AMP-bd_C_sf"/>
</dbReference>
<dbReference type="GO" id="GO:0005524">
    <property type="term" value="F:ATP binding"/>
    <property type="evidence" value="ECO:0007669"/>
    <property type="project" value="UniProtKB-KW"/>
</dbReference>
<dbReference type="NCBIfam" id="TIGR01923">
    <property type="entry name" value="menE"/>
    <property type="match status" value="1"/>
</dbReference>
<evidence type="ECO:0000313" key="8">
    <source>
        <dbReference type="Proteomes" id="UP000255367"/>
    </source>
</evidence>
<dbReference type="OrthoDB" id="9778383at2"/>
<keyword evidence="8" id="KW-1185">Reference proteome</keyword>
<dbReference type="Gene3D" id="3.40.50.12780">
    <property type="entry name" value="N-terminal domain of ligase-like"/>
    <property type="match status" value="1"/>
</dbReference>
<organism evidence="7 8">
    <name type="scientific">Veillonella criceti</name>
    <dbReference type="NCBI Taxonomy" id="103891"/>
    <lineage>
        <taxon>Bacteria</taxon>
        <taxon>Bacillati</taxon>
        <taxon>Bacillota</taxon>
        <taxon>Negativicutes</taxon>
        <taxon>Veillonellales</taxon>
        <taxon>Veillonellaceae</taxon>
        <taxon>Veillonella</taxon>
    </lineage>
</organism>
<dbReference type="InterPro" id="IPR010192">
    <property type="entry name" value="MenE"/>
</dbReference>
<dbReference type="GO" id="GO:0009234">
    <property type="term" value="P:menaquinone biosynthetic process"/>
    <property type="evidence" value="ECO:0007669"/>
    <property type="project" value="UniProtKB-KW"/>
</dbReference>
<dbReference type="Gene3D" id="3.30.300.30">
    <property type="match status" value="1"/>
</dbReference>
<evidence type="ECO:0000259" key="6">
    <source>
        <dbReference type="Pfam" id="PF13193"/>
    </source>
</evidence>
<keyword evidence="1" id="KW-0474">Menaquinone biosynthesis</keyword>
<accession>A0A380NLR3</accession>
<keyword evidence="2 7" id="KW-0436">Ligase</keyword>
<feature type="domain" description="AMP-dependent synthetase/ligase" evidence="5">
    <location>
        <begin position="5"/>
        <end position="355"/>
    </location>
</feature>
<evidence type="ECO:0000256" key="3">
    <source>
        <dbReference type="ARBA" id="ARBA00022741"/>
    </source>
</evidence>
<dbReference type="AlphaFoldDB" id="A0A380NLR3"/>
<reference evidence="7 8" key="1">
    <citation type="submission" date="2018-06" db="EMBL/GenBank/DDBJ databases">
        <authorList>
            <consortium name="Pathogen Informatics"/>
            <person name="Doyle S."/>
        </authorList>
    </citation>
    <scope>NUCLEOTIDE SEQUENCE [LARGE SCALE GENOMIC DNA]</scope>
    <source>
        <strain evidence="7 8">NCTC12020</strain>
    </source>
</reference>
<gene>
    <name evidence="7" type="primary">menE</name>
    <name evidence="7" type="ORF">NCTC12020_01174</name>
</gene>
<dbReference type="GO" id="GO:0008756">
    <property type="term" value="F:o-succinylbenzoate-CoA ligase activity"/>
    <property type="evidence" value="ECO:0007669"/>
    <property type="project" value="UniProtKB-EC"/>
</dbReference>
<dbReference type="InterPro" id="IPR042099">
    <property type="entry name" value="ANL_N_sf"/>
</dbReference>
<proteinExistence type="predicted"/>
<name>A0A380NLR3_9FIRM</name>
<dbReference type="PANTHER" id="PTHR43767:SF1">
    <property type="entry name" value="NONRIBOSOMAL PEPTIDE SYNTHASE PES1 (EUROFUNG)-RELATED"/>
    <property type="match status" value="1"/>
</dbReference>
<dbReference type="RefSeq" id="WP_115310337.1">
    <property type="nucleotide sequence ID" value="NZ_UHIO01000001.1"/>
</dbReference>